<dbReference type="InterPro" id="IPR001509">
    <property type="entry name" value="Epimerase_deHydtase"/>
</dbReference>
<protein>
    <recommendedName>
        <fullName evidence="3">NAD-dependent epimerase/dehydratase domain-containing protein</fullName>
    </recommendedName>
</protein>
<dbReference type="SUPFAM" id="SSF51735">
    <property type="entry name" value="NAD(P)-binding Rossmann-fold domains"/>
    <property type="match status" value="1"/>
</dbReference>
<dbReference type="EMBL" id="QZAR01000229">
    <property type="protein sequence ID" value="THW84333.1"/>
    <property type="molecule type" value="Genomic_DNA"/>
</dbReference>
<dbReference type="Proteomes" id="UP000304928">
    <property type="component" value="Unassembled WGS sequence"/>
</dbReference>
<evidence type="ECO:0000313" key="5">
    <source>
        <dbReference type="Proteomes" id="UP000304928"/>
    </source>
</evidence>
<dbReference type="PANTHER" id="PTHR10366:SF564">
    <property type="entry name" value="STEROL-4-ALPHA-CARBOXYLATE 3-DEHYDROGENASE, DECARBOXYLATING"/>
    <property type="match status" value="1"/>
</dbReference>
<keyword evidence="1" id="KW-0560">Oxidoreductase</keyword>
<sequence>MELLYIHVLKVLVTRSHKHTFYFNSHPLDLVYLENNKLSMAGDLVLFTGATGFVGFATLVETLRHGYKVRAAVRSEQKAEIVRSHPILKDIKRDQLQFIIVSDFLVEDAFDAAVKGVKFIIHIASPIPSAEMTGEDDLDALMIEPAIQATLGVLRSAQKANTVQRVVVTNSAVGLIPFTVIAGIEKTDTRFGPEHRCDPVPSPYMNNTQVAYTASKVLALKRAEEFIKSERPSFDVIHIHPSVVLGRDELVTTSKALDSGSNTYALSLVLGRRDENAFPATVTHIDTVASAHVRALDSDVKLDTSNTEKVLGIKQKLFEEMTVDLVGQYLELLRKEKGQ</sequence>
<name>A0A4S9AXN8_AURPU</name>
<dbReference type="PANTHER" id="PTHR10366">
    <property type="entry name" value="NAD DEPENDENT EPIMERASE/DEHYDRATASE"/>
    <property type="match status" value="1"/>
</dbReference>
<evidence type="ECO:0000313" key="4">
    <source>
        <dbReference type="EMBL" id="THW84333.1"/>
    </source>
</evidence>
<accession>A0A4S9AXN8</accession>
<evidence type="ECO:0000256" key="1">
    <source>
        <dbReference type="ARBA" id="ARBA00023002"/>
    </source>
</evidence>
<dbReference type="Pfam" id="PF01370">
    <property type="entry name" value="Epimerase"/>
    <property type="match status" value="1"/>
</dbReference>
<organism evidence="4 5">
    <name type="scientific">Aureobasidium pullulans</name>
    <name type="common">Black yeast</name>
    <name type="synonym">Pullularia pullulans</name>
    <dbReference type="NCBI Taxonomy" id="5580"/>
    <lineage>
        <taxon>Eukaryota</taxon>
        <taxon>Fungi</taxon>
        <taxon>Dikarya</taxon>
        <taxon>Ascomycota</taxon>
        <taxon>Pezizomycotina</taxon>
        <taxon>Dothideomycetes</taxon>
        <taxon>Dothideomycetidae</taxon>
        <taxon>Dothideales</taxon>
        <taxon>Saccotheciaceae</taxon>
        <taxon>Aureobasidium</taxon>
    </lineage>
</organism>
<feature type="domain" description="NAD-dependent epimerase/dehydratase" evidence="3">
    <location>
        <begin position="45"/>
        <end position="247"/>
    </location>
</feature>
<gene>
    <name evidence="4" type="ORF">D6D15_08933</name>
</gene>
<reference evidence="4 5" key="1">
    <citation type="submission" date="2018-10" db="EMBL/GenBank/DDBJ databases">
        <title>Fifty Aureobasidium pullulans genomes reveal a recombining polyextremotolerant generalist.</title>
        <authorList>
            <person name="Gostincar C."/>
            <person name="Turk M."/>
            <person name="Zajc J."/>
            <person name="Gunde-Cimerman N."/>
        </authorList>
    </citation>
    <scope>NUCLEOTIDE SEQUENCE [LARGE SCALE GENOMIC DNA]</scope>
    <source>
        <strain evidence="4 5">EXF-10507</strain>
    </source>
</reference>
<comment type="caution">
    <text evidence="4">The sequence shown here is derived from an EMBL/GenBank/DDBJ whole genome shotgun (WGS) entry which is preliminary data.</text>
</comment>
<dbReference type="Gene3D" id="3.40.50.720">
    <property type="entry name" value="NAD(P)-binding Rossmann-like Domain"/>
    <property type="match status" value="1"/>
</dbReference>
<evidence type="ECO:0000259" key="3">
    <source>
        <dbReference type="Pfam" id="PF01370"/>
    </source>
</evidence>
<comment type="similarity">
    <text evidence="2">Belongs to the NAD(P)-dependent epimerase/dehydratase family. Dihydroflavonol-4-reductase subfamily.</text>
</comment>
<dbReference type="AlphaFoldDB" id="A0A4S9AXN8"/>
<dbReference type="InterPro" id="IPR050425">
    <property type="entry name" value="NAD(P)_dehydrat-like"/>
</dbReference>
<dbReference type="InterPro" id="IPR036291">
    <property type="entry name" value="NAD(P)-bd_dom_sf"/>
</dbReference>
<evidence type="ECO:0000256" key="2">
    <source>
        <dbReference type="ARBA" id="ARBA00023445"/>
    </source>
</evidence>
<dbReference type="GO" id="GO:0016616">
    <property type="term" value="F:oxidoreductase activity, acting on the CH-OH group of donors, NAD or NADP as acceptor"/>
    <property type="evidence" value="ECO:0007669"/>
    <property type="project" value="TreeGrafter"/>
</dbReference>
<proteinExistence type="inferred from homology"/>